<feature type="region of interest" description="Disordered" evidence="3">
    <location>
        <begin position="908"/>
        <end position="1206"/>
    </location>
</feature>
<evidence type="ECO:0000313" key="6">
    <source>
        <dbReference type="Proteomes" id="UP000751190"/>
    </source>
</evidence>
<feature type="compositionally biased region" description="Gly residues" evidence="3">
    <location>
        <begin position="1074"/>
        <end position="1098"/>
    </location>
</feature>
<sequence>MAEEVVRRRGEWGPTIEQLDEIGSLRASAQQLRDQIAAEKAAQQQALSPASAAAAASTAALHEEIARLQDAADGYTRRIEEEKLRIAELERDLVEVHAQIASQRARVGSTLASTTADALSRGLGVLETRLQQAQRRHNESTLANRRMREEIDSMRLDRLNNERLAAKLDAELAEKRAQMSAIVDASQRAYAARDRAQAEMETLKAQAEGELAAFDAEWKNLNKTINADAQLSDLGAGRRASRADGRRANAPADGAGTDGGGEGGGRGKAWAGGKERGAAAAADRIDSYADALRRIHAATGIGEIEKLVGAFLHAEDHNLALYNYAAELADEVAKLEEAIVEVRSEVDKFRGQGAHNDSQRQKVADDLHTRLAVAEDEAARQEARFQTASRTLNALKGGVGVMWQRLGCALLNTHGLVGAGRISDDNLMLHLGVIEQRVNGLVQMYAVAQAHAPHAGGGGGGSGGGASSAAASDDGSAAIASALGSALGVGPHVPMGNGLVSVVPPSSMAVAAYGGALNDDDDNALDASGGGGDDEEMAEEREDVRPFSRDELRQRTIRAMARRDKRAAATQALVRARAEKLAAAERAAAAQAGGKARGADRPPLGQLASAAQQQPRPPSGPPPPVGDTSAPRPPPGRRDARGGVDGADIAPRAPRRDGDGAAAPAPRVTVGWPAEPERARAGQAADVRAADGDERGEPGGAAALGEPWPESRADGEGEAWARQATPTAGGQACKQYFYGQVIDHKFVSEIDVGVRTTLVVSLVVKFDDYDEDPRLYSFKPEEVELVDQPAASPYASLAAADAPDVQLPANRSLDMGGRSAKRNAREAMSEQLAEERRPNDRLVARTRVCADKTPRSTVRAHGAGWARALPAAALGARAAHGAGHAQLAAARPSAHASDARALSAPGAPIDLVSSTTSDAGSDAGAGAGAGAGPGARPVPTPAPLPVPPEMRGMAIRGRGRPALAGRGGVQRSIRASGKPAAALQPTAPDTPMAAAGPPPPTDERAPASGAAQLQPTAPVYGAPLTNGGGCGGSSSSDDPIRVRRLKRARPMEGQLTDGGAGGGLDDAQPAPALRGGGVELADDGGGGASGGGAGGNAGAGRDARLGHAEHDGGHAEHDGGHAEHDGGHAEHDGGHAEHDGGHAEHDGGERADDTHIMLGADGMHTHQPRSPHAQREAHAPASAQLNTEPRSSTLPSPTPPSSVATVDETTCDAADGATGASALPLGAGALHARASPRLAHGSPQPLLAPAAPASTVAASTVAASTVAASTVAASTVAASTVAASSVAASMAAASMAAASMAAASMAGRPTGTDAAARGSFELHAVRSGLTPTGEMAEGAPMCAAPALRAPARPLPSLPPLPPPPPAPPLPSLPPAAVAIARGVDGGGGGAAGGAPGGKASTTARGSMPPAICSPAVAVGTRVIAPPCAERGAVTAAAGAPARTREGGVGVVAAVRHAHLVRFPDGGAKWFWEGELQLLPERAPDMGAGGSGSGEEGEEGSDDDVAILDIAHGDASSRAAALRAAAGDAG</sequence>
<keyword evidence="6" id="KW-1185">Reference proteome</keyword>
<feature type="region of interest" description="Disordered" evidence="3">
    <location>
        <begin position="236"/>
        <end position="271"/>
    </location>
</feature>
<accession>A0A8J5XHN2</accession>
<evidence type="ECO:0000256" key="3">
    <source>
        <dbReference type="SAM" id="MobiDB-lite"/>
    </source>
</evidence>
<evidence type="ECO:0000313" key="5">
    <source>
        <dbReference type="EMBL" id="KAG8464172.1"/>
    </source>
</evidence>
<evidence type="ECO:0000256" key="2">
    <source>
        <dbReference type="SAM" id="Coils"/>
    </source>
</evidence>
<organism evidence="5 6">
    <name type="scientific">Diacronema lutheri</name>
    <name type="common">Unicellular marine alga</name>
    <name type="synonym">Monochrysis lutheri</name>
    <dbReference type="NCBI Taxonomy" id="2081491"/>
    <lineage>
        <taxon>Eukaryota</taxon>
        <taxon>Haptista</taxon>
        <taxon>Haptophyta</taxon>
        <taxon>Pavlovophyceae</taxon>
        <taxon>Pavlovales</taxon>
        <taxon>Pavlovaceae</taxon>
        <taxon>Diacronema</taxon>
    </lineage>
</organism>
<feature type="coiled-coil region" evidence="2">
    <location>
        <begin position="65"/>
        <end position="213"/>
    </location>
</feature>
<gene>
    <name evidence="5" type="ORF">KFE25_003235</name>
</gene>
<evidence type="ECO:0000259" key="4">
    <source>
        <dbReference type="Pfam" id="PF21773"/>
    </source>
</evidence>
<feature type="coiled-coil region" evidence="2">
    <location>
        <begin position="325"/>
        <end position="391"/>
    </location>
</feature>
<feature type="compositionally biased region" description="Pro residues" evidence="3">
    <location>
        <begin position="936"/>
        <end position="948"/>
    </location>
</feature>
<feature type="region of interest" description="Disordered" evidence="3">
    <location>
        <begin position="519"/>
        <end position="551"/>
    </location>
</feature>
<feature type="compositionally biased region" description="Basic and acidic residues" evidence="3">
    <location>
        <begin position="542"/>
        <end position="551"/>
    </location>
</feature>
<feature type="compositionally biased region" description="Acidic residues" evidence="3">
    <location>
        <begin position="1494"/>
        <end position="1504"/>
    </location>
</feature>
<feature type="region of interest" description="Disordered" evidence="3">
    <location>
        <begin position="1481"/>
        <end position="1504"/>
    </location>
</feature>
<feature type="compositionally biased region" description="Low complexity" evidence="3">
    <location>
        <begin position="985"/>
        <end position="995"/>
    </location>
</feature>
<feature type="compositionally biased region" description="Gly residues" evidence="3">
    <location>
        <begin position="923"/>
        <end position="933"/>
    </location>
</feature>
<evidence type="ECO:0000256" key="1">
    <source>
        <dbReference type="ARBA" id="ARBA00023054"/>
    </source>
</evidence>
<feature type="compositionally biased region" description="Basic and acidic residues" evidence="3">
    <location>
        <begin position="1101"/>
        <end position="1155"/>
    </location>
</feature>
<dbReference type="InterPro" id="IPR049258">
    <property type="entry name" value="ODAD1_CC"/>
</dbReference>
<feature type="domain" description="ODAD1 central coiled coil region" evidence="4">
    <location>
        <begin position="124"/>
        <end position="408"/>
    </location>
</feature>
<feature type="compositionally biased region" description="Basic and acidic residues" evidence="3">
    <location>
        <begin position="688"/>
        <end position="697"/>
    </location>
</feature>
<feature type="region of interest" description="Disordered" evidence="3">
    <location>
        <begin position="808"/>
        <end position="839"/>
    </location>
</feature>
<protein>
    <recommendedName>
        <fullName evidence="4">ODAD1 central coiled coil region domain-containing protein</fullName>
    </recommendedName>
</protein>
<feature type="compositionally biased region" description="Gly residues" evidence="3">
    <location>
        <begin position="256"/>
        <end position="267"/>
    </location>
</feature>
<feature type="compositionally biased region" description="Pro residues" evidence="3">
    <location>
        <begin position="615"/>
        <end position="625"/>
    </location>
</feature>
<feature type="compositionally biased region" description="Low complexity" evidence="3">
    <location>
        <begin position="954"/>
        <end position="964"/>
    </location>
</feature>
<comment type="caution">
    <text evidence="5">The sequence shown here is derived from an EMBL/GenBank/DDBJ whole genome shotgun (WGS) entry which is preliminary data.</text>
</comment>
<feature type="compositionally biased region" description="Basic and acidic residues" evidence="3">
    <location>
        <begin position="823"/>
        <end position="839"/>
    </location>
</feature>
<dbReference type="EMBL" id="JAGTXO010000013">
    <property type="protein sequence ID" value="KAG8464172.1"/>
    <property type="molecule type" value="Genomic_DNA"/>
</dbReference>
<keyword evidence="1 2" id="KW-0175">Coiled coil</keyword>
<dbReference type="OrthoDB" id="6766775at2759"/>
<feature type="region of interest" description="Disordered" evidence="3">
    <location>
        <begin position="591"/>
        <end position="726"/>
    </location>
</feature>
<proteinExistence type="predicted"/>
<reference evidence="5" key="1">
    <citation type="submission" date="2021-05" db="EMBL/GenBank/DDBJ databases">
        <title>The genome of the haptophyte Pavlova lutheri (Diacronema luteri, Pavlovales) - a model for lipid biosynthesis in eukaryotic algae.</title>
        <authorList>
            <person name="Hulatt C.J."/>
            <person name="Posewitz M.C."/>
        </authorList>
    </citation>
    <scope>NUCLEOTIDE SEQUENCE</scope>
    <source>
        <strain evidence="5">NIVA-4/92</strain>
    </source>
</reference>
<dbReference type="PANTHER" id="PTHR21694:SF18">
    <property type="entry name" value="COILED-COIL DOMAIN-CONTAINING PROTEIN 63"/>
    <property type="match status" value="1"/>
</dbReference>
<dbReference type="PANTHER" id="PTHR21694">
    <property type="entry name" value="COILED-COIL DOMAIN-CONTAINING PROTEIN 63"/>
    <property type="match status" value="1"/>
</dbReference>
<dbReference type="Proteomes" id="UP000751190">
    <property type="component" value="Unassembled WGS sequence"/>
</dbReference>
<dbReference type="InterPro" id="IPR051876">
    <property type="entry name" value="ODA-DC/CCD"/>
</dbReference>
<feature type="compositionally biased region" description="Acidic residues" evidence="3">
    <location>
        <begin position="532"/>
        <end position="541"/>
    </location>
</feature>
<name>A0A8J5XHN2_DIALT</name>
<feature type="region of interest" description="Disordered" evidence="3">
    <location>
        <begin position="1353"/>
        <end position="1373"/>
    </location>
</feature>
<dbReference type="Pfam" id="PF21773">
    <property type="entry name" value="ODAD1_CC"/>
    <property type="match status" value="1"/>
</dbReference>